<keyword evidence="5" id="KW-1185">Reference proteome</keyword>
<evidence type="ECO:0000256" key="1">
    <source>
        <dbReference type="ARBA" id="ARBA00022679"/>
    </source>
</evidence>
<dbReference type="EMBL" id="AP025730">
    <property type="protein sequence ID" value="BDI04921.1"/>
    <property type="molecule type" value="Genomic_DNA"/>
</dbReference>
<keyword evidence="2" id="KW-0012">Acyltransferase</keyword>
<organism evidence="4 5">
    <name type="scientific">Sphaerotilus microaerophilus</name>
    <dbReference type="NCBI Taxonomy" id="2914710"/>
    <lineage>
        <taxon>Bacteria</taxon>
        <taxon>Pseudomonadati</taxon>
        <taxon>Pseudomonadota</taxon>
        <taxon>Betaproteobacteria</taxon>
        <taxon>Burkholderiales</taxon>
        <taxon>Sphaerotilaceae</taxon>
        <taxon>Sphaerotilus</taxon>
    </lineage>
</organism>
<gene>
    <name evidence="4" type="ORF">CATMQ487_18910</name>
</gene>
<protein>
    <recommendedName>
        <fullName evidence="3">N-acetyltransferase domain-containing protein</fullName>
    </recommendedName>
</protein>
<evidence type="ECO:0000313" key="4">
    <source>
        <dbReference type="EMBL" id="BDI04921.1"/>
    </source>
</evidence>
<dbReference type="Gene3D" id="3.40.630.30">
    <property type="match status" value="1"/>
</dbReference>
<evidence type="ECO:0000313" key="5">
    <source>
        <dbReference type="Proteomes" id="UP001057498"/>
    </source>
</evidence>
<reference evidence="4" key="1">
    <citation type="submission" date="2022-04" db="EMBL/GenBank/DDBJ databases">
        <title>Whole genome sequence of Sphaerotilus sp. FB-5.</title>
        <authorList>
            <person name="Takeda M."/>
            <person name="Narihara S."/>
            <person name="Akimoto M."/>
            <person name="Akimoto R."/>
            <person name="Nishiyashiki S."/>
            <person name="Murakami T."/>
        </authorList>
    </citation>
    <scope>NUCLEOTIDE SEQUENCE</scope>
    <source>
        <strain evidence="4">FB-5</strain>
    </source>
</reference>
<dbReference type="SUPFAM" id="SSF55729">
    <property type="entry name" value="Acyl-CoA N-acyltransferases (Nat)"/>
    <property type="match status" value="1"/>
</dbReference>
<sequence length="230" mass="24793">MVPMPEVSDTLPPAPGEPVRLRPARIRDWSRMLSLAQRHLPELDEATLGRWLRDERHSLVVAITSQGLVGLARLAVLPARQVSQLECLLVHDAARGQGVGTALLNYCDEVACACGAPRMEAHVPANDPVLRAFCAHHGFIEARRPAAAGGAVSVGHLGVSRRVPARLGPMWDLRRLHAPRVPPAALERAATRMLFDAWLGRSLRQRPDASPAAGQPWRLFSPVASGSAGA</sequence>
<feature type="domain" description="N-acetyltransferase" evidence="3">
    <location>
        <begin position="19"/>
        <end position="164"/>
    </location>
</feature>
<dbReference type="Proteomes" id="UP001057498">
    <property type="component" value="Chromosome"/>
</dbReference>
<evidence type="ECO:0000256" key="2">
    <source>
        <dbReference type="ARBA" id="ARBA00023315"/>
    </source>
</evidence>
<evidence type="ECO:0000259" key="3">
    <source>
        <dbReference type="PROSITE" id="PS51186"/>
    </source>
</evidence>
<keyword evidence="1" id="KW-0808">Transferase</keyword>
<dbReference type="CDD" id="cd04301">
    <property type="entry name" value="NAT_SF"/>
    <property type="match status" value="1"/>
</dbReference>
<dbReference type="RefSeq" id="WP_251973004.1">
    <property type="nucleotide sequence ID" value="NZ_AP025730.1"/>
</dbReference>
<dbReference type="PANTHER" id="PTHR43877">
    <property type="entry name" value="AMINOALKYLPHOSPHONATE N-ACETYLTRANSFERASE-RELATED-RELATED"/>
    <property type="match status" value="1"/>
</dbReference>
<dbReference type="InterPro" id="IPR000182">
    <property type="entry name" value="GNAT_dom"/>
</dbReference>
<proteinExistence type="predicted"/>
<dbReference type="InterPro" id="IPR016181">
    <property type="entry name" value="Acyl_CoA_acyltransferase"/>
</dbReference>
<dbReference type="InterPro" id="IPR050832">
    <property type="entry name" value="Bact_Acetyltransf"/>
</dbReference>
<accession>A0ABM7YKS7</accession>
<dbReference type="Pfam" id="PF00583">
    <property type="entry name" value="Acetyltransf_1"/>
    <property type="match status" value="1"/>
</dbReference>
<name>A0ABM7YKS7_9BURK</name>
<dbReference type="PROSITE" id="PS51186">
    <property type="entry name" value="GNAT"/>
    <property type="match status" value="1"/>
</dbReference>